<evidence type="ECO:0000313" key="3">
    <source>
        <dbReference type="EMBL" id="SUC20681.1"/>
    </source>
</evidence>
<evidence type="ECO:0000313" key="4">
    <source>
        <dbReference type="Proteomes" id="UP000254191"/>
    </source>
</evidence>
<evidence type="ECO:0000256" key="1">
    <source>
        <dbReference type="SAM" id="MobiDB-lite"/>
    </source>
</evidence>
<protein>
    <submittedName>
        <fullName evidence="3">Multicopper oxidase</fullName>
    </submittedName>
</protein>
<dbReference type="Gene3D" id="2.60.40.420">
    <property type="entry name" value="Cupredoxins - blue copper proteins"/>
    <property type="match status" value="1"/>
</dbReference>
<proteinExistence type="predicted"/>
<dbReference type="AlphaFoldDB" id="A0A379FIK6"/>
<dbReference type="Pfam" id="PF07732">
    <property type="entry name" value="Cu-oxidase_3"/>
    <property type="match status" value="1"/>
</dbReference>
<gene>
    <name evidence="3" type="primary">cueO_2</name>
    <name evidence="3" type="ORF">NCTC11938_01924</name>
</gene>
<dbReference type="Proteomes" id="UP000254191">
    <property type="component" value="Unassembled WGS sequence"/>
</dbReference>
<dbReference type="InterPro" id="IPR008972">
    <property type="entry name" value="Cupredoxin"/>
</dbReference>
<feature type="domain" description="Plastocyanin-like" evidence="2">
    <location>
        <begin position="1"/>
        <end position="60"/>
    </location>
</feature>
<dbReference type="EMBL" id="UGTS01000004">
    <property type="protein sequence ID" value="SUC20681.1"/>
    <property type="molecule type" value="Genomic_DNA"/>
</dbReference>
<organism evidence="3 4">
    <name type="scientific">Proteus mirabilis</name>
    <dbReference type="NCBI Taxonomy" id="584"/>
    <lineage>
        <taxon>Bacteria</taxon>
        <taxon>Pseudomonadati</taxon>
        <taxon>Pseudomonadota</taxon>
        <taxon>Gammaproteobacteria</taxon>
        <taxon>Enterobacterales</taxon>
        <taxon>Morganellaceae</taxon>
        <taxon>Proteus</taxon>
    </lineage>
</organism>
<feature type="region of interest" description="Disordered" evidence="1">
    <location>
        <begin position="1"/>
        <end position="25"/>
    </location>
</feature>
<dbReference type="InterPro" id="IPR011707">
    <property type="entry name" value="Cu-oxidase-like_N"/>
</dbReference>
<dbReference type="GO" id="GO:0005507">
    <property type="term" value="F:copper ion binding"/>
    <property type="evidence" value="ECO:0007669"/>
    <property type="project" value="InterPro"/>
</dbReference>
<sequence length="65" mass="6906">MHWHGLEISGEQDGGPQATIAPGKSRTVTFTPDQAESTCWFHPHTHGITGKTGGNGVRGISDHRG</sequence>
<feature type="region of interest" description="Disordered" evidence="1">
    <location>
        <begin position="41"/>
        <end position="65"/>
    </location>
</feature>
<reference evidence="3 4" key="1">
    <citation type="submission" date="2018-06" db="EMBL/GenBank/DDBJ databases">
        <authorList>
            <consortium name="Pathogen Informatics"/>
            <person name="Doyle S."/>
        </authorList>
    </citation>
    <scope>NUCLEOTIDE SEQUENCE [LARGE SCALE GENOMIC DNA]</scope>
    <source>
        <strain evidence="3 4">NCTC11938</strain>
    </source>
</reference>
<accession>A0A379FIK6</accession>
<evidence type="ECO:0000259" key="2">
    <source>
        <dbReference type="Pfam" id="PF07732"/>
    </source>
</evidence>
<name>A0A379FIK6_PROMI</name>
<dbReference type="SUPFAM" id="SSF49503">
    <property type="entry name" value="Cupredoxins"/>
    <property type="match status" value="1"/>
</dbReference>